<name>A0A8D8WXH3_9HEMI</name>
<evidence type="ECO:0000313" key="2">
    <source>
        <dbReference type="EMBL" id="CAG6676157.1"/>
    </source>
</evidence>
<feature type="transmembrane region" description="Helical" evidence="1">
    <location>
        <begin position="266"/>
        <end position="286"/>
    </location>
</feature>
<feature type="transmembrane region" description="Helical" evidence="1">
    <location>
        <begin position="125"/>
        <end position="145"/>
    </location>
</feature>
<feature type="transmembrane region" description="Helical" evidence="1">
    <location>
        <begin position="166"/>
        <end position="185"/>
    </location>
</feature>
<keyword evidence="1" id="KW-0472">Membrane</keyword>
<keyword evidence="1" id="KW-1133">Transmembrane helix</keyword>
<evidence type="ECO:0000256" key="1">
    <source>
        <dbReference type="SAM" id="Phobius"/>
    </source>
</evidence>
<feature type="transmembrane region" description="Helical" evidence="1">
    <location>
        <begin position="191"/>
        <end position="210"/>
    </location>
</feature>
<protein>
    <submittedName>
        <fullName evidence="2">Uncharacterized protein</fullName>
    </submittedName>
</protein>
<reference evidence="2" key="1">
    <citation type="submission" date="2021-05" db="EMBL/GenBank/DDBJ databases">
        <authorList>
            <person name="Alioto T."/>
            <person name="Alioto T."/>
            <person name="Gomez Garrido J."/>
        </authorList>
    </citation>
    <scope>NUCLEOTIDE SEQUENCE</scope>
</reference>
<feature type="transmembrane region" description="Helical" evidence="1">
    <location>
        <begin position="63"/>
        <end position="82"/>
    </location>
</feature>
<keyword evidence="1" id="KW-0812">Transmembrane</keyword>
<feature type="transmembrane region" description="Helical" evidence="1">
    <location>
        <begin position="102"/>
        <end position="119"/>
    </location>
</feature>
<organism evidence="2">
    <name type="scientific">Cacopsylla melanoneura</name>
    <dbReference type="NCBI Taxonomy" id="428564"/>
    <lineage>
        <taxon>Eukaryota</taxon>
        <taxon>Metazoa</taxon>
        <taxon>Ecdysozoa</taxon>
        <taxon>Arthropoda</taxon>
        <taxon>Hexapoda</taxon>
        <taxon>Insecta</taxon>
        <taxon>Pterygota</taxon>
        <taxon>Neoptera</taxon>
        <taxon>Paraneoptera</taxon>
        <taxon>Hemiptera</taxon>
        <taxon>Sternorrhyncha</taxon>
        <taxon>Psylloidea</taxon>
        <taxon>Psyllidae</taxon>
        <taxon>Psyllinae</taxon>
        <taxon>Cacopsylla</taxon>
    </lineage>
</organism>
<dbReference type="AlphaFoldDB" id="A0A8D8WXH3"/>
<dbReference type="EMBL" id="HBUF01238804">
    <property type="protein sequence ID" value="CAG6676157.1"/>
    <property type="molecule type" value="Transcribed_RNA"/>
</dbReference>
<proteinExistence type="predicted"/>
<sequence length="412" mass="47959">MNIELSLFNPEPISANVEKDNEETFSKEKNKEQIRENELEEIEKANENVKTCPYERITCFIQTGKFIIILIIFLRDIIKIILSIFKNILKIVKNLLETVLKIFKYIVKICIKVFYTLLFKQLIKILYIFIKFLYSVLKIVTKFVFKTFKSMVFQLSKLVKFFVTRVISCISYTMELILAFFYQLLKSVLTKAYEFLYLSAWLVYKILVLFPLRLFRFILNTVCTFIKVIFLLPWKVVKSTFSVSVKFVRFFTKIIDKVLITPFKKIFNGLCYLIGLILSYLIGPILSKFTCKVCKNGPLLLNLLSKRKDINNTPQEPAEDWKVANFESVTIEVEGDRVEVKGVGIEVTYNTTYNNNNNTTLPYSSKKPFGDVIIEIAHNNHITTKLVSRNKYVGTTHPKNLMSGNDVTLKKS</sequence>
<accession>A0A8D8WXH3</accession>